<name>A0A059EVZ5_9MICR</name>
<dbReference type="Proteomes" id="UP000030655">
    <property type="component" value="Unassembled WGS sequence"/>
</dbReference>
<reference evidence="2" key="1">
    <citation type="submission" date="2013-02" db="EMBL/GenBank/DDBJ databases">
        <authorList>
            <consortium name="The Broad Institute Genome Sequencing Platform"/>
            <person name="Cuomo C."/>
            <person name="Becnel J."/>
            <person name="Sanscrainte N."/>
            <person name="Walker B."/>
            <person name="Young S.K."/>
            <person name="Zeng Q."/>
            <person name="Gargeya S."/>
            <person name="Fitzgerald M."/>
            <person name="Haas B."/>
            <person name="Abouelleil A."/>
            <person name="Alvarado L."/>
            <person name="Arachchi H.M."/>
            <person name="Berlin A.M."/>
            <person name="Chapman S.B."/>
            <person name="Dewar J."/>
            <person name="Goldberg J."/>
            <person name="Griggs A."/>
            <person name="Gujja S."/>
            <person name="Hansen M."/>
            <person name="Howarth C."/>
            <person name="Imamovic A."/>
            <person name="Larimer J."/>
            <person name="McCowan C."/>
            <person name="Murphy C."/>
            <person name="Neiman D."/>
            <person name="Pearson M."/>
            <person name="Priest M."/>
            <person name="Roberts A."/>
            <person name="Saif S."/>
            <person name="Shea T."/>
            <person name="Sisk P."/>
            <person name="Sykes S."/>
            <person name="Wortman J."/>
            <person name="Nusbaum C."/>
            <person name="Birren B."/>
        </authorList>
    </citation>
    <scope>NUCLEOTIDE SEQUENCE [LARGE SCALE GENOMIC DNA]</scope>
    <source>
        <strain evidence="2">PRA339</strain>
    </source>
</reference>
<evidence type="ECO:0000313" key="1">
    <source>
        <dbReference type="EMBL" id="KCZ79203.1"/>
    </source>
</evidence>
<reference evidence="1 2" key="2">
    <citation type="submission" date="2014-03" db="EMBL/GenBank/DDBJ databases">
        <title>The Genome Sequence of Anncaliia algerae insect isolate PRA339.</title>
        <authorList>
            <consortium name="The Broad Institute Genome Sequencing Platform"/>
            <consortium name="The Broad Institute Genome Sequencing Center for Infectious Disease"/>
            <person name="Cuomo C."/>
            <person name="Becnel J."/>
            <person name="Sanscrainte N."/>
            <person name="Walker B."/>
            <person name="Young S.K."/>
            <person name="Zeng Q."/>
            <person name="Gargeya S."/>
            <person name="Fitzgerald M."/>
            <person name="Haas B."/>
            <person name="Abouelleil A."/>
            <person name="Alvarado L."/>
            <person name="Arachchi H.M."/>
            <person name="Berlin A.M."/>
            <person name="Chapman S.B."/>
            <person name="Dewar J."/>
            <person name="Goldberg J."/>
            <person name="Griggs A."/>
            <person name="Gujja S."/>
            <person name="Hansen M."/>
            <person name="Howarth C."/>
            <person name="Imamovic A."/>
            <person name="Larimer J."/>
            <person name="McCowan C."/>
            <person name="Murphy C."/>
            <person name="Neiman D."/>
            <person name="Pearson M."/>
            <person name="Priest M."/>
            <person name="Roberts A."/>
            <person name="Saif S."/>
            <person name="Shea T."/>
            <person name="Sisk P."/>
            <person name="Sykes S."/>
            <person name="Wortman J."/>
            <person name="Nusbaum C."/>
            <person name="Birren B."/>
        </authorList>
    </citation>
    <scope>NUCLEOTIDE SEQUENCE [LARGE SCALE GENOMIC DNA]</scope>
    <source>
        <strain evidence="1 2">PRA339</strain>
    </source>
</reference>
<accession>A0A059EVZ5</accession>
<sequence length="92" mass="10818">MEKLVTYIPIIEFSGNNLGGPGYIVQADETILNNKVKSHRDRSAKIRHMHFALYKTKIKLLEHFQKQSMIKNRDYYPYNCCKGSSRIKNLDR</sequence>
<gene>
    <name evidence="1" type="ORF">H312_03409</name>
</gene>
<dbReference type="AlphaFoldDB" id="A0A059EVZ5"/>
<dbReference type="EMBL" id="KK365327">
    <property type="protein sequence ID" value="KCZ79203.1"/>
    <property type="molecule type" value="Genomic_DNA"/>
</dbReference>
<protein>
    <submittedName>
        <fullName evidence="1">Uncharacterized protein</fullName>
    </submittedName>
</protein>
<evidence type="ECO:0000313" key="2">
    <source>
        <dbReference type="Proteomes" id="UP000030655"/>
    </source>
</evidence>
<proteinExistence type="predicted"/>
<dbReference type="HOGENOM" id="CLU_2412801_0_0_1"/>
<dbReference type="VEuPathDB" id="MicrosporidiaDB:H312_03409"/>
<organism evidence="1 2">
    <name type="scientific">Anncaliia algerae PRA339</name>
    <dbReference type="NCBI Taxonomy" id="1288291"/>
    <lineage>
        <taxon>Eukaryota</taxon>
        <taxon>Fungi</taxon>
        <taxon>Fungi incertae sedis</taxon>
        <taxon>Microsporidia</taxon>
        <taxon>Tubulinosematoidea</taxon>
        <taxon>Tubulinosematidae</taxon>
        <taxon>Anncaliia</taxon>
    </lineage>
</organism>
<keyword evidence="2" id="KW-1185">Reference proteome</keyword>